<evidence type="ECO:0000313" key="1">
    <source>
        <dbReference type="EMBL" id="QHR78571.1"/>
    </source>
</evidence>
<dbReference type="KEGG" id="vg:65103335"/>
<dbReference type="EMBL" id="MN803438">
    <property type="protein sequence ID" value="QHR78571.1"/>
    <property type="molecule type" value="Genomic_DNA"/>
</dbReference>
<dbReference type="RefSeq" id="YP_010088002.1">
    <property type="nucleotide sequence ID" value="NC_055603.1"/>
</dbReference>
<evidence type="ECO:0000313" key="2">
    <source>
        <dbReference type="Proteomes" id="UP000678193"/>
    </source>
</evidence>
<keyword evidence="2" id="KW-1185">Reference proteome</keyword>
<accession>A0A6B9XMQ2</accession>
<dbReference type="GeneID" id="65103335"/>
<dbReference type="Proteomes" id="UP000678193">
    <property type="component" value="Segment"/>
</dbReference>
<name>A0A6B9XMQ2_9VIRU</name>
<protein>
    <submittedName>
        <fullName evidence="1">Uncharacterized protein</fullName>
    </submittedName>
</protein>
<reference evidence="1" key="1">
    <citation type="journal article" date="2020" name="Arch. Virol.">
        <title>Complete genome sequence and analysis of a novel lymphocystivirus detected in whitemouth croaker (Micropogonias furnieri): lymphocystis disease virus 4.</title>
        <authorList>
            <person name="Doszpoly A."/>
            <person name="Kajan G.L."/>
            <person name="Puentes R."/>
            <person name="Perretta A."/>
        </authorList>
    </citation>
    <scope>NUCLEOTIDE SEQUENCE</scope>
    <source>
        <strain evidence="1">LCDV-WC</strain>
    </source>
</reference>
<sequence>MKRVIESLTLKYLIIYSLKENLRINNHQYRRVKITPNALTFGVTFYCDDSQFVYSLEN</sequence>
<proteinExistence type="predicted"/>
<organism evidence="1 2">
    <name type="scientific">Lymphocystis disease virus 4</name>
    <dbReference type="NCBI Taxonomy" id="2704413"/>
    <lineage>
        <taxon>Viruses</taxon>
        <taxon>Varidnaviria</taxon>
        <taxon>Bamfordvirae</taxon>
        <taxon>Nucleocytoviricota</taxon>
        <taxon>Megaviricetes</taxon>
        <taxon>Pimascovirales</taxon>
        <taxon>Pimascovirales incertae sedis</taxon>
        <taxon>Iridoviridae</taxon>
        <taxon>Alphairidovirinae</taxon>
        <taxon>Lymphocystivirus</taxon>
        <taxon>Lymphocystivirus micropogonias1</taxon>
    </lineage>
</organism>